<reference evidence="2 3" key="1">
    <citation type="journal article" date="2015" name="Genome Announc.">
        <title>Expanding the biotechnology potential of lactobacilli through comparative genomics of 213 strains and associated genera.</title>
        <authorList>
            <person name="Sun Z."/>
            <person name="Harris H.M."/>
            <person name="McCann A."/>
            <person name="Guo C."/>
            <person name="Argimon S."/>
            <person name="Zhang W."/>
            <person name="Yang X."/>
            <person name="Jeffery I.B."/>
            <person name="Cooney J.C."/>
            <person name="Kagawa T.F."/>
            <person name="Liu W."/>
            <person name="Song Y."/>
            <person name="Salvetti E."/>
            <person name="Wrobel A."/>
            <person name="Rasinkangas P."/>
            <person name="Parkhill J."/>
            <person name="Rea M.C."/>
            <person name="O'Sullivan O."/>
            <person name="Ritari J."/>
            <person name="Douillard F.P."/>
            <person name="Paul Ross R."/>
            <person name="Yang R."/>
            <person name="Briner A.E."/>
            <person name="Felis G.E."/>
            <person name="de Vos W.M."/>
            <person name="Barrangou R."/>
            <person name="Klaenhammer T.R."/>
            <person name="Caufield P.W."/>
            <person name="Cui Y."/>
            <person name="Zhang H."/>
            <person name="O'Toole P.W."/>
        </authorList>
    </citation>
    <scope>NUCLEOTIDE SEQUENCE [LARGE SCALE GENOMIC DNA]</scope>
    <source>
        <strain evidence="2 3">DSM 15354</strain>
    </source>
</reference>
<organism evidence="2 3">
    <name type="scientific">Lactobacillus psittaci DSM 15354</name>
    <dbReference type="NCBI Taxonomy" id="1122152"/>
    <lineage>
        <taxon>Bacteria</taxon>
        <taxon>Bacillati</taxon>
        <taxon>Bacillota</taxon>
        <taxon>Bacilli</taxon>
        <taxon>Lactobacillales</taxon>
        <taxon>Lactobacillaceae</taxon>
        <taxon>Lactobacillus</taxon>
    </lineage>
</organism>
<dbReference type="PATRIC" id="fig|1122152.4.peg.397"/>
<dbReference type="AlphaFoldDB" id="A0A0R1RYF5"/>
<evidence type="ECO:0000256" key="1">
    <source>
        <dbReference type="SAM" id="MobiDB-lite"/>
    </source>
</evidence>
<comment type="caution">
    <text evidence="2">The sequence shown here is derived from an EMBL/GenBank/DDBJ whole genome shotgun (WGS) entry which is preliminary data.</text>
</comment>
<accession>A0A0R1RYF5</accession>
<evidence type="ECO:0000313" key="3">
    <source>
        <dbReference type="Proteomes" id="UP000051931"/>
    </source>
</evidence>
<gene>
    <name evidence="2" type="ORF">FC23_GL000391</name>
</gene>
<protein>
    <submittedName>
        <fullName evidence="2">Uncharacterized protein</fullName>
    </submittedName>
</protein>
<feature type="region of interest" description="Disordered" evidence="1">
    <location>
        <begin position="1"/>
        <end position="22"/>
    </location>
</feature>
<keyword evidence="3" id="KW-1185">Reference proteome</keyword>
<dbReference type="EMBL" id="AZFB01000014">
    <property type="protein sequence ID" value="KRL62015.1"/>
    <property type="molecule type" value="Genomic_DNA"/>
</dbReference>
<sequence length="75" mass="8683">MRTAELRMKEETAVAEKRGRGEEQRNTVKSFVTFFKRTQPEMSEAEVYSAIKDSVDSDFSLSDGEIREIIHQNLK</sequence>
<dbReference type="OrthoDB" id="2324646at2"/>
<proteinExistence type="predicted"/>
<dbReference type="Proteomes" id="UP000051931">
    <property type="component" value="Unassembled WGS sequence"/>
</dbReference>
<dbReference type="RefSeq" id="WP_056973980.1">
    <property type="nucleotide sequence ID" value="NZ_AZFB01000014.1"/>
</dbReference>
<name>A0A0R1RYF5_9LACO</name>
<evidence type="ECO:0000313" key="2">
    <source>
        <dbReference type="EMBL" id="KRL62015.1"/>
    </source>
</evidence>